<gene>
    <name evidence="2" type="ORF">PsYK624_172520</name>
</gene>
<feature type="compositionally biased region" description="Low complexity" evidence="1">
    <location>
        <begin position="48"/>
        <end position="65"/>
    </location>
</feature>
<evidence type="ECO:0000313" key="2">
    <source>
        <dbReference type="EMBL" id="GJF00948.1"/>
    </source>
</evidence>
<proteinExistence type="predicted"/>
<dbReference type="Pfam" id="PF18758">
    <property type="entry name" value="KDZ"/>
    <property type="match status" value="1"/>
</dbReference>
<reference evidence="2 3" key="1">
    <citation type="submission" date="2021-08" db="EMBL/GenBank/DDBJ databases">
        <title>Draft Genome Sequence of Phanerochaete sordida strain YK-624.</title>
        <authorList>
            <person name="Mori T."/>
            <person name="Dohra H."/>
            <person name="Suzuki T."/>
            <person name="Kawagishi H."/>
            <person name="Hirai H."/>
        </authorList>
    </citation>
    <scope>NUCLEOTIDE SEQUENCE [LARGE SCALE GENOMIC DNA]</scope>
    <source>
        <strain evidence="2 3">YK-624</strain>
    </source>
</reference>
<sequence>MNCLIFCGHSADTRELNDSLYLISNKYVSCFAGEVRGKEPVKPPPVKPKGNADNNSDNEPNEPNNGDTCSVDGDPTDSLREAIEKIDTRTASQESSTGGRGHLAQFDLEPPTQPSALKDGILLKTWAICIKNWKAASDDEKKHGFVLWFVDMLWSGERAKYPLAVISKILDYLEDDILITYNIGCTTETTVRHSVLGEKFAKQNAMFCVPAFYAYTHNHVCQMLYHPNNIEGMGIKDVESLDNGTKTSSSTPGFPSLKNYTQALDIVVQEAVVSESLWLQNITEADLAQWEQEEATFFANVEEEPQRDLHVIAYIEALQKLWSLEARQRDFLKALLGRDPEAPNLENYQQQ</sequence>
<dbReference type="PANTHER" id="PTHR33096">
    <property type="entry name" value="CXC2 DOMAIN-CONTAINING PROTEIN"/>
    <property type="match status" value="1"/>
</dbReference>
<evidence type="ECO:0000256" key="1">
    <source>
        <dbReference type="SAM" id="MobiDB-lite"/>
    </source>
</evidence>
<comment type="caution">
    <text evidence="2">The sequence shown here is derived from an EMBL/GenBank/DDBJ whole genome shotgun (WGS) entry which is preliminary data.</text>
</comment>
<dbReference type="Proteomes" id="UP000703269">
    <property type="component" value="Unassembled WGS sequence"/>
</dbReference>
<accession>A0A9P3LPY3</accession>
<protein>
    <submittedName>
        <fullName evidence="2">Uncharacterized protein</fullName>
    </submittedName>
</protein>
<dbReference type="OrthoDB" id="2505969at2759"/>
<keyword evidence="3" id="KW-1185">Reference proteome</keyword>
<organism evidence="2 3">
    <name type="scientific">Phanerochaete sordida</name>
    <dbReference type="NCBI Taxonomy" id="48140"/>
    <lineage>
        <taxon>Eukaryota</taxon>
        <taxon>Fungi</taxon>
        <taxon>Dikarya</taxon>
        <taxon>Basidiomycota</taxon>
        <taxon>Agaricomycotina</taxon>
        <taxon>Agaricomycetes</taxon>
        <taxon>Polyporales</taxon>
        <taxon>Phanerochaetaceae</taxon>
        <taxon>Phanerochaete</taxon>
    </lineage>
</organism>
<dbReference type="InterPro" id="IPR040521">
    <property type="entry name" value="KDZ"/>
</dbReference>
<name>A0A9P3LPY3_9APHY</name>
<feature type="compositionally biased region" description="Basic and acidic residues" evidence="1">
    <location>
        <begin position="77"/>
        <end position="88"/>
    </location>
</feature>
<dbReference type="EMBL" id="BPQB01000257">
    <property type="protein sequence ID" value="GJF00948.1"/>
    <property type="molecule type" value="Genomic_DNA"/>
</dbReference>
<dbReference type="PANTHER" id="PTHR33096:SF1">
    <property type="entry name" value="CXC1-LIKE CYSTEINE CLUSTER ASSOCIATED WITH KDZ TRANSPOSASES DOMAIN-CONTAINING PROTEIN"/>
    <property type="match status" value="1"/>
</dbReference>
<feature type="region of interest" description="Disordered" evidence="1">
    <location>
        <begin position="37"/>
        <end position="109"/>
    </location>
</feature>
<dbReference type="AlphaFoldDB" id="A0A9P3LPY3"/>
<evidence type="ECO:0000313" key="3">
    <source>
        <dbReference type="Proteomes" id="UP000703269"/>
    </source>
</evidence>